<dbReference type="InterPro" id="IPR050789">
    <property type="entry name" value="Diverse_Enzym_Activities"/>
</dbReference>
<evidence type="ECO:0000313" key="4">
    <source>
        <dbReference type="EMBL" id="KAL2784319.1"/>
    </source>
</evidence>
<comment type="similarity">
    <text evidence="1">Belongs to the class-A beta-lactamase family.</text>
</comment>
<dbReference type="Pfam" id="PF00144">
    <property type="entry name" value="Beta-lactamase"/>
    <property type="match status" value="1"/>
</dbReference>
<dbReference type="PANTHER" id="PTHR43283">
    <property type="entry name" value="BETA-LACTAMASE-RELATED"/>
    <property type="match status" value="1"/>
</dbReference>
<dbReference type="InterPro" id="IPR012338">
    <property type="entry name" value="Beta-lactam/transpept-like"/>
</dbReference>
<keyword evidence="5" id="KW-1185">Reference proteome</keyword>
<keyword evidence="2" id="KW-0378">Hydrolase</keyword>
<name>A0ABR4FM56_9EURO</name>
<evidence type="ECO:0000256" key="2">
    <source>
        <dbReference type="ARBA" id="ARBA00022801"/>
    </source>
</evidence>
<accession>A0ABR4FM56</accession>
<feature type="domain" description="Beta-lactamase-related" evidence="3">
    <location>
        <begin position="24"/>
        <end position="386"/>
    </location>
</feature>
<dbReference type="Proteomes" id="UP001610563">
    <property type="component" value="Unassembled WGS sequence"/>
</dbReference>
<dbReference type="EMBL" id="JBFTWV010000184">
    <property type="protein sequence ID" value="KAL2784319.1"/>
    <property type="molecule type" value="Genomic_DNA"/>
</dbReference>
<gene>
    <name evidence="4" type="ORF">BJX66DRAFT_344137</name>
</gene>
<organism evidence="4 5">
    <name type="scientific">Aspergillus keveii</name>
    <dbReference type="NCBI Taxonomy" id="714993"/>
    <lineage>
        <taxon>Eukaryota</taxon>
        <taxon>Fungi</taxon>
        <taxon>Dikarya</taxon>
        <taxon>Ascomycota</taxon>
        <taxon>Pezizomycotina</taxon>
        <taxon>Eurotiomycetes</taxon>
        <taxon>Eurotiomycetidae</taxon>
        <taxon>Eurotiales</taxon>
        <taxon>Aspergillaceae</taxon>
        <taxon>Aspergillus</taxon>
        <taxon>Aspergillus subgen. Nidulantes</taxon>
    </lineage>
</organism>
<dbReference type="PANTHER" id="PTHR43283:SF17">
    <property type="entry name" value="(LOVD), PUTATIVE (AFU_ORTHOLOGUE AFUA_5G00920)-RELATED"/>
    <property type="match status" value="1"/>
</dbReference>
<evidence type="ECO:0000259" key="3">
    <source>
        <dbReference type="Pfam" id="PF00144"/>
    </source>
</evidence>
<sequence length="409" mass="44052">MADSLAPEFRDILSQSTALGSNSVPGCILAAVDRNGEYLCLETAGSLPTLTSSSPSTPTNPNSTFWMASCGKLVGTIAALQCVERGMIAIDDPKAISHILPELAHPLVFTDPHGPDLSTVPATTQITLRHLLSHTSGLAYDFFEPKLQAWRANRGERPVLSLGGDVVRAHSVPLMFEPGTGFVYGGGIDWTGELIARLANTTLESYLQTHIFQPLAMTSTTFRLQNHPDIQERMYPMFTRGEDGTLSPSQNPWPAEPSADCAGAGLYSSVPDFMKLLADLIREEPRVLKKETVETYMFAPQLPLGSEPQLAMAQSMGMISAMTGTDQDNSTAGINWGLGGVFFTEDSGHIKAGTLAWGGLPNVMWSANRGTGVATLFATQLLPYNDAECLALEKGFRGEVDRMLEAKTQ</sequence>
<dbReference type="Gene3D" id="3.40.710.10">
    <property type="entry name" value="DD-peptidase/beta-lactamase superfamily"/>
    <property type="match status" value="1"/>
</dbReference>
<evidence type="ECO:0000256" key="1">
    <source>
        <dbReference type="ARBA" id="ARBA00009009"/>
    </source>
</evidence>
<dbReference type="SUPFAM" id="SSF56601">
    <property type="entry name" value="beta-lactamase/transpeptidase-like"/>
    <property type="match status" value="1"/>
</dbReference>
<protein>
    <submittedName>
        <fullName evidence="4">Beta-lactamase/transpeptidase-like protein</fullName>
    </submittedName>
</protein>
<evidence type="ECO:0000313" key="5">
    <source>
        <dbReference type="Proteomes" id="UP001610563"/>
    </source>
</evidence>
<dbReference type="InterPro" id="IPR001466">
    <property type="entry name" value="Beta-lactam-related"/>
</dbReference>
<reference evidence="4 5" key="1">
    <citation type="submission" date="2024-07" db="EMBL/GenBank/DDBJ databases">
        <title>Section-level genome sequencing and comparative genomics of Aspergillus sections Usti and Cavernicolus.</title>
        <authorList>
            <consortium name="Lawrence Berkeley National Laboratory"/>
            <person name="Nybo J.L."/>
            <person name="Vesth T.C."/>
            <person name="Theobald S."/>
            <person name="Frisvad J.C."/>
            <person name="Larsen T.O."/>
            <person name="Kjaerboelling I."/>
            <person name="Rothschild-Mancinelli K."/>
            <person name="Lyhne E.K."/>
            <person name="Kogle M.E."/>
            <person name="Barry K."/>
            <person name="Clum A."/>
            <person name="Na H."/>
            <person name="Ledsgaard L."/>
            <person name="Lin J."/>
            <person name="Lipzen A."/>
            <person name="Kuo A."/>
            <person name="Riley R."/>
            <person name="Mondo S."/>
            <person name="Labutti K."/>
            <person name="Haridas S."/>
            <person name="Pangalinan J."/>
            <person name="Salamov A.A."/>
            <person name="Simmons B.A."/>
            <person name="Magnuson J.K."/>
            <person name="Chen J."/>
            <person name="Drula E."/>
            <person name="Henrissat B."/>
            <person name="Wiebenga A."/>
            <person name="Lubbers R.J."/>
            <person name="Gomes A.C."/>
            <person name="Makela M.R."/>
            <person name="Stajich J."/>
            <person name="Grigoriev I.V."/>
            <person name="Mortensen U.H."/>
            <person name="De Vries R.P."/>
            <person name="Baker S.E."/>
            <person name="Andersen M.R."/>
        </authorList>
    </citation>
    <scope>NUCLEOTIDE SEQUENCE [LARGE SCALE GENOMIC DNA]</scope>
    <source>
        <strain evidence="4 5">CBS 209.92</strain>
    </source>
</reference>
<comment type="caution">
    <text evidence="4">The sequence shown here is derived from an EMBL/GenBank/DDBJ whole genome shotgun (WGS) entry which is preliminary data.</text>
</comment>
<proteinExistence type="inferred from homology"/>